<feature type="transmembrane region" description="Helical" evidence="7">
    <location>
        <begin position="223"/>
        <end position="247"/>
    </location>
</feature>
<comment type="subcellular location">
    <subcellularLocation>
        <location evidence="1">Cell membrane</location>
        <topology evidence="1">Multi-pass membrane protein</topology>
    </subcellularLocation>
</comment>
<feature type="transmembrane region" description="Helical" evidence="7">
    <location>
        <begin position="91"/>
        <end position="108"/>
    </location>
</feature>
<feature type="transmembrane region" description="Helical" evidence="7">
    <location>
        <begin position="296"/>
        <end position="315"/>
    </location>
</feature>
<keyword evidence="4 7" id="KW-0812">Transmembrane</keyword>
<organism evidence="8 9">
    <name type="scientific">Desulfoluna limicola</name>
    <dbReference type="NCBI Taxonomy" id="2810562"/>
    <lineage>
        <taxon>Bacteria</taxon>
        <taxon>Pseudomonadati</taxon>
        <taxon>Thermodesulfobacteriota</taxon>
        <taxon>Desulfobacteria</taxon>
        <taxon>Desulfobacterales</taxon>
        <taxon>Desulfolunaceae</taxon>
        <taxon>Desulfoluna</taxon>
    </lineage>
</organism>
<evidence type="ECO:0000256" key="5">
    <source>
        <dbReference type="ARBA" id="ARBA00022989"/>
    </source>
</evidence>
<evidence type="ECO:0000256" key="1">
    <source>
        <dbReference type="ARBA" id="ARBA00004651"/>
    </source>
</evidence>
<feature type="transmembrane region" description="Helical" evidence="7">
    <location>
        <begin position="21"/>
        <end position="41"/>
    </location>
</feature>
<keyword evidence="5 7" id="KW-1133">Transmembrane helix</keyword>
<keyword evidence="9" id="KW-1185">Reference proteome</keyword>
<dbReference type="InterPro" id="IPR051817">
    <property type="entry name" value="FDH_cytochrome_b556_subunit"/>
</dbReference>
<comment type="similarity">
    <text evidence="2">Belongs to the NrfD family.</text>
</comment>
<evidence type="ECO:0000256" key="4">
    <source>
        <dbReference type="ARBA" id="ARBA00022692"/>
    </source>
</evidence>
<feature type="transmembrane region" description="Helical" evidence="7">
    <location>
        <begin position="327"/>
        <end position="351"/>
    </location>
</feature>
<sequence>MSSEFAPVSGRFWTPGVKIMLVLMVAGAVALAARFIGGLGYVTNNNDAYPWGLWIGVNVAGGVGLSAGGFTTGAIAYVLNRKQFHQIVRPALFTALLGYTFVVLALMSDLGRYWNITSPMLNWNGTSVLFAVAICVMISTSILYVECIPVVAERFSGRIALPFGRGINRLLEKILDVANRSVHKAMTVIVIVGIVFSCLHQSSLGALVLIAPSKIHPLWYTPALPLLFLISAIATAYPVVIFEHLVVGRSLDRKPMMGLLTPLAKAMPFLMGFYLALKTGDMLYRGTWVYLMDGTYQSNAFLVELLIGVVLPFLLMLSPRVQRSPEWLLTTSTLAIFGVLINRINVFLVAYTPPYGGSYFPSVGEITVTVGFISALMFTYRLAVTKLPVLAVLKEEESR</sequence>
<feature type="transmembrane region" description="Helical" evidence="7">
    <location>
        <begin position="128"/>
        <end position="152"/>
    </location>
</feature>
<dbReference type="InterPro" id="IPR005614">
    <property type="entry name" value="NrfD-like"/>
</dbReference>
<feature type="transmembrane region" description="Helical" evidence="7">
    <location>
        <begin position="259"/>
        <end position="276"/>
    </location>
</feature>
<evidence type="ECO:0000256" key="6">
    <source>
        <dbReference type="ARBA" id="ARBA00023136"/>
    </source>
</evidence>
<dbReference type="PANTHER" id="PTHR30074:SF4">
    <property type="entry name" value="NI_FE-HYDROGENASE 2 B-TYPE CYTOCHROME SUBUNIT-RELATED"/>
    <property type="match status" value="1"/>
</dbReference>
<protein>
    <submittedName>
        <fullName evidence="8">Formate dehydrogenase</fullName>
    </submittedName>
</protein>
<keyword evidence="6 7" id="KW-0472">Membrane</keyword>
<feature type="transmembrane region" description="Helical" evidence="7">
    <location>
        <begin position="53"/>
        <end position="79"/>
    </location>
</feature>
<evidence type="ECO:0000256" key="7">
    <source>
        <dbReference type="SAM" id="Phobius"/>
    </source>
</evidence>
<evidence type="ECO:0000256" key="3">
    <source>
        <dbReference type="ARBA" id="ARBA00022475"/>
    </source>
</evidence>
<dbReference type="EMBL" id="AP024488">
    <property type="protein sequence ID" value="BCS96370.1"/>
    <property type="molecule type" value="Genomic_DNA"/>
</dbReference>
<evidence type="ECO:0000313" key="9">
    <source>
        <dbReference type="Proteomes" id="UP001320148"/>
    </source>
</evidence>
<name>A0ABM7PFK2_9BACT</name>
<dbReference type="Proteomes" id="UP001320148">
    <property type="component" value="Chromosome"/>
</dbReference>
<evidence type="ECO:0000256" key="2">
    <source>
        <dbReference type="ARBA" id="ARBA00008929"/>
    </source>
</evidence>
<accession>A0ABM7PFK2</accession>
<proteinExistence type="inferred from homology"/>
<feature type="transmembrane region" description="Helical" evidence="7">
    <location>
        <begin position="188"/>
        <end position="211"/>
    </location>
</feature>
<evidence type="ECO:0000313" key="8">
    <source>
        <dbReference type="EMBL" id="BCS96370.1"/>
    </source>
</evidence>
<reference evidence="8 9" key="1">
    <citation type="submission" date="2021-02" db="EMBL/GenBank/DDBJ databases">
        <title>Complete genome of Desulfoluna sp. strain ASN36.</title>
        <authorList>
            <person name="Takahashi A."/>
            <person name="Kojima H."/>
            <person name="Fukui M."/>
        </authorList>
    </citation>
    <scope>NUCLEOTIDE SEQUENCE [LARGE SCALE GENOMIC DNA]</scope>
    <source>
        <strain evidence="8 9">ASN36</strain>
    </source>
</reference>
<dbReference type="PANTHER" id="PTHR30074">
    <property type="entry name" value="FORMATE DEHYDROGENASE, NITRATE-INDUCIBLE, CYTOCHROME B556 FDN SUBUNIT"/>
    <property type="match status" value="1"/>
</dbReference>
<dbReference type="Pfam" id="PF03916">
    <property type="entry name" value="NrfD"/>
    <property type="match status" value="1"/>
</dbReference>
<dbReference type="RefSeq" id="WP_236892688.1">
    <property type="nucleotide sequence ID" value="NZ_AP024488.1"/>
</dbReference>
<feature type="transmembrane region" description="Helical" evidence="7">
    <location>
        <begin position="363"/>
        <end position="384"/>
    </location>
</feature>
<keyword evidence="3" id="KW-1003">Cell membrane</keyword>
<gene>
    <name evidence="8" type="primary">fdnI</name>
    <name evidence="8" type="ORF">DSLASN_20020</name>
</gene>